<evidence type="ECO:0000313" key="4">
    <source>
        <dbReference type="Proteomes" id="UP000325780"/>
    </source>
</evidence>
<dbReference type="OrthoDB" id="1274115at2759"/>
<name>A0A5N6U8I8_ASPAV</name>
<proteinExistence type="inferred from homology"/>
<evidence type="ECO:0000256" key="2">
    <source>
        <dbReference type="ARBA" id="ARBA00023002"/>
    </source>
</evidence>
<dbReference type="Pfam" id="PF00106">
    <property type="entry name" value="adh_short"/>
    <property type="match status" value="1"/>
</dbReference>
<dbReference type="Gene3D" id="3.40.50.720">
    <property type="entry name" value="NAD(P)-binding Rossmann-like Domain"/>
    <property type="match status" value="1"/>
</dbReference>
<keyword evidence="4" id="KW-1185">Reference proteome</keyword>
<comment type="similarity">
    <text evidence="1">Belongs to the short-chain dehydrogenases/reductases (SDR) family.</text>
</comment>
<dbReference type="InterPro" id="IPR036291">
    <property type="entry name" value="NAD(P)-bd_dom_sf"/>
</dbReference>
<evidence type="ECO:0008006" key="5">
    <source>
        <dbReference type="Google" id="ProtNLM"/>
    </source>
</evidence>
<dbReference type="GO" id="GO:0016491">
    <property type="term" value="F:oxidoreductase activity"/>
    <property type="evidence" value="ECO:0007669"/>
    <property type="project" value="UniProtKB-KW"/>
</dbReference>
<dbReference type="InterPro" id="IPR051911">
    <property type="entry name" value="SDR_oxidoreductase"/>
</dbReference>
<reference evidence="3 4" key="1">
    <citation type="submission" date="2019-04" db="EMBL/GenBank/DDBJ databases">
        <title>Friends and foes A comparative genomics study of 23 Aspergillus species from section Flavi.</title>
        <authorList>
            <consortium name="DOE Joint Genome Institute"/>
            <person name="Kjaerbolling I."/>
            <person name="Vesth T."/>
            <person name="Frisvad J.C."/>
            <person name="Nybo J.L."/>
            <person name="Theobald S."/>
            <person name="Kildgaard S."/>
            <person name="Isbrandt T."/>
            <person name="Kuo A."/>
            <person name="Sato A."/>
            <person name="Lyhne E.K."/>
            <person name="Kogle M.E."/>
            <person name="Wiebenga A."/>
            <person name="Kun R.S."/>
            <person name="Lubbers R.J."/>
            <person name="Makela M.R."/>
            <person name="Barry K."/>
            <person name="Chovatia M."/>
            <person name="Clum A."/>
            <person name="Daum C."/>
            <person name="Haridas S."/>
            <person name="He G."/>
            <person name="LaButti K."/>
            <person name="Lipzen A."/>
            <person name="Mondo S."/>
            <person name="Riley R."/>
            <person name="Salamov A."/>
            <person name="Simmons B.A."/>
            <person name="Magnuson J.K."/>
            <person name="Henrissat B."/>
            <person name="Mortensen U.H."/>
            <person name="Larsen T.O."/>
            <person name="Devries R.P."/>
            <person name="Grigoriev I.V."/>
            <person name="Machida M."/>
            <person name="Baker S.E."/>
            <person name="Andersen M.R."/>
        </authorList>
    </citation>
    <scope>NUCLEOTIDE SEQUENCE [LARGE SCALE GENOMIC DNA]</scope>
    <source>
        <strain evidence="3 4">IBT 18842</strain>
    </source>
</reference>
<dbReference type="AlphaFoldDB" id="A0A5N6U8I8"/>
<dbReference type="Proteomes" id="UP000325780">
    <property type="component" value="Unassembled WGS sequence"/>
</dbReference>
<protein>
    <recommendedName>
        <fullName evidence="5">Short-chain oxidoreductase</fullName>
    </recommendedName>
</protein>
<sequence length="288" mass="31530">MDQLTWLVTGCSSGFGRAFVLAILAKGDRVIATARSKDQSAAERLADLKASGAAVMEVDVTWSRETLDQKAKEAWSIYGSVDVLVNNAAYIDTECCEEIDEPFVRTMKNNTLGPMNLTPAFLPYMRERRKGTLIFMSSGPSCTPALYAVAYSSSKALLESIVATLGAEIEPFGLRTSVLVPGHFRTSVLSPGNVLYNRSLNPVPACDEMRKSTRDLYDAFDGARPGDPRKAAELVVEAVRGEGRCKEKSLPAWLPLGADAFEWAEKWCRGKLDACEEWRDLACDTALD</sequence>
<organism evidence="3 4">
    <name type="scientific">Aspergillus avenaceus</name>
    <dbReference type="NCBI Taxonomy" id="36643"/>
    <lineage>
        <taxon>Eukaryota</taxon>
        <taxon>Fungi</taxon>
        <taxon>Dikarya</taxon>
        <taxon>Ascomycota</taxon>
        <taxon>Pezizomycotina</taxon>
        <taxon>Eurotiomycetes</taxon>
        <taxon>Eurotiomycetidae</taxon>
        <taxon>Eurotiales</taxon>
        <taxon>Aspergillaceae</taxon>
        <taxon>Aspergillus</taxon>
        <taxon>Aspergillus subgen. Circumdati</taxon>
    </lineage>
</organism>
<dbReference type="SUPFAM" id="SSF51735">
    <property type="entry name" value="NAD(P)-binding Rossmann-fold domains"/>
    <property type="match status" value="1"/>
</dbReference>
<dbReference type="InterPro" id="IPR002347">
    <property type="entry name" value="SDR_fam"/>
</dbReference>
<evidence type="ECO:0000256" key="1">
    <source>
        <dbReference type="ARBA" id="ARBA00006484"/>
    </source>
</evidence>
<dbReference type="EMBL" id="ML742026">
    <property type="protein sequence ID" value="KAE8154924.1"/>
    <property type="molecule type" value="Genomic_DNA"/>
</dbReference>
<gene>
    <name evidence="3" type="ORF">BDV25DRAFT_126325</name>
</gene>
<dbReference type="PANTHER" id="PTHR43976">
    <property type="entry name" value="SHORT CHAIN DEHYDROGENASE"/>
    <property type="match status" value="1"/>
</dbReference>
<dbReference type="PANTHER" id="PTHR43976:SF16">
    <property type="entry name" value="SHORT-CHAIN DEHYDROGENASE_REDUCTASE FAMILY PROTEIN"/>
    <property type="match status" value="1"/>
</dbReference>
<evidence type="ECO:0000313" key="3">
    <source>
        <dbReference type="EMBL" id="KAE8154924.1"/>
    </source>
</evidence>
<dbReference type="PRINTS" id="PR00081">
    <property type="entry name" value="GDHRDH"/>
</dbReference>
<keyword evidence="2" id="KW-0560">Oxidoreductase</keyword>
<accession>A0A5N6U8I8</accession>